<dbReference type="AlphaFoldDB" id="A0A2K3KHN9"/>
<comment type="caution">
    <text evidence="1">The sequence shown here is derived from an EMBL/GenBank/DDBJ whole genome shotgun (WGS) entry which is preliminary data.</text>
</comment>
<reference evidence="1 2" key="1">
    <citation type="journal article" date="2014" name="Am. J. Bot.">
        <title>Genome assembly and annotation for red clover (Trifolium pratense; Fabaceae).</title>
        <authorList>
            <person name="Istvanek J."/>
            <person name="Jaros M."/>
            <person name="Krenek A."/>
            <person name="Repkova J."/>
        </authorList>
    </citation>
    <scope>NUCLEOTIDE SEQUENCE [LARGE SCALE GENOMIC DNA]</scope>
    <source>
        <strain evidence="2">cv. Tatra</strain>
        <tissue evidence="1">Young leaves</tissue>
    </source>
</reference>
<name>A0A2K3KHN9_TRIPR</name>
<organism evidence="1 2">
    <name type="scientific">Trifolium pratense</name>
    <name type="common">Red clover</name>
    <dbReference type="NCBI Taxonomy" id="57577"/>
    <lineage>
        <taxon>Eukaryota</taxon>
        <taxon>Viridiplantae</taxon>
        <taxon>Streptophyta</taxon>
        <taxon>Embryophyta</taxon>
        <taxon>Tracheophyta</taxon>
        <taxon>Spermatophyta</taxon>
        <taxon>Magnoliopsida</taxon>
        <taxon>eudicotyledons</taxon>
        <taxon>Gunneridae</taxon>
        <taxon>Pentapetalae</taxon>
        <taxon>rosids</taxon>
        <taxon>fabids</taxon>
        <taxon>Fabales</taxon>
        <taxon>Fabaceae</taxon>
        <taxon>Papilionoideae</taxon>
        <taxon>50 kb inversion clade</taxon>
        <taxon>NPAAA clade</taxon>
        <taxon>Hologalegina</taxon>
        <taxon>IRL clade</taxon>
        <taxon>Trifolieae</taxon>
        <taxon>Trifolium</taxon>
    </lineage>
</organism>
<gene>
    <name evidence="1" type="ORF">L195_g062785</name>
</gene>
<evidence type="ECO:0000313" key="2">
    <source>
        <dbReference type="Proteomes" id="UP000236291"/>
    </source>
</evidence>
<sequence>MEVELSKQRHAGDLHEKERLSRIMGNKVSAVNS</sequence>
<accession>A0A2K3KHN9</accession>
<proteinExistence type="predicted"/>
<protein>
    <submittedName>
        <fullName evidence="1">Uncharacterized protein</fullName>
    </submittedName>
</protein>
<evidence type="ECO:0000313" key="1">
    <source>
        <dbReference type="EMBL" id="PNX65814.1"/>
    </source>
</evidence>
<dbReference type="Proteomes" id="UP000236291">
    <property type="component" value="Unassembled WGS sequence"/>
</dbReference>
<dbReference type="EMBL" id="ASHM01185216">
    <property type="protein sequence ID" value="PNX65814.1"/>
    <property type="molecule type" value="Genomic_DNA"/>
</dbReference>
<reference evidence="1 2" key="2">
    <citation type="journal article" date="2017" name="Front. Plant Sci.">
        <title>Gene Classification and Mining of Molecular Markers Useful in Red Clover (Trifolium pratense) Breeding.</title>
        <authorList>
            <person name="Istvanek J."/>
            <person name="Dluhosova J."/>
            <person name="Dluhos P."/>
            <person name="Patkova L."/>
            <person name="Nedelnik J."/>
            <person name="Repkova J."/>
        </authorList>
    </citation>
    <scope>NUCLEOTIDE SEQUENCE [LARGE SCALE GENOMIC DNA]</scope>
    <source>
        <strain evidence="2">cv. Tatra</strain>
        <tissue evidence="1">Young leaves</tissue>
    </source>
</reference>